<organism evidence="1 2">
    <name type="scientific">Smallanthus sonchifolius</name>
    <dbReference type="NCBI Taxonomy" id="185202"/>
    <lineage>
        <taxon>Eukaryota</taxon>
        <taxon>Viridiplantae</taxon>
        <taxon>Streptophyta</taxon>
        <taxon>Embryophyta</taxon>
        <taxon>Tracheophyta</taxon>
        <taxon>Spermatophyta</taxon>
        <taxon>Magnoliopsida</taxon>
        <taxon>eudicotyledons</taxon>
        <taxon>Gunneridae</taxon>
        <taxon>Pentapetalae</taxon>
        <taxon>asterids</taxon>
        <taxon>campanulids</taxon>
        <taxon>Asterales</taxon>
        <taxon>Asteraceae</taxon>
        <taxon>Asteroideae</taxon>
        <taxon>Heliantheae alliance</taxon>
        <taxon>Millerieae</taxon>
        <taxon>Smallanthus</taxon>
    </lineage>
</organism>
<reference evidence="2" key="1">
    <citation type="journal article" date="2022" name="Mol. Ecol. Resour.">
        <title>The genomes of chicory, endive, great burdock and yacon provide insights into Asteraceae palaeo-polyploidization history and plant inulin production.</title>
        <authorList>
            <person name="Fan W."/>
            <person name="Wang S."/>
            <person name="Wang H."/>
            <person name="Wang A."/>
            <person name="Jiang F."/>
            <person name="Liu H."/>
            <person name="Zhao H."/>
            <person name="Xu D."/>
            <person name="Zhang Y."/>
        </authorList>
    </citation>
    <scope>NUCLEOTIDE SEQUENCE [LARGE SCALE GENOMIC DNA]</scope>
    <source>
        <strain evidence="2">cv. Yunnan</strain>
    </source>
</reference>
<evidence type="ECO:0000313" key="1">
    <source>
        <dbReference type="EMBL" id="KAI3811075.1"/>
    </source>
</evidence>
<proteinExistence type="predicted"/>
<evidence type="ECO:0000313" key="2">
    <source>
        <dbReference type="Proteomes" id="UP001056120"/>
    </source>
</evidence>
<name>A0ACB9IUB5_9ASTR</name>
<gene>
    <name evidence="1" type="ORF">L1987_20791</name>
</gene>
<sequence>MLRGVRVGTSSPDPWTVSLDERCVLHRLRVLTLGTDGGRSGAGDADYNDSMTSLGLISGTTGSTSPITCPKSGISTTIMFDLELELFITSLMVASENRTSWLYIVGLMCSTLLMDTLPAMAQNCLIVASKMGKL</sequence>
<dbReference type="Proteomes" id="UP001056120">
    <property type="component" value="Linkage Group LG07"/>
</dbReference>
<protein>
    <submittedName>
        <fullName evidence="1">Uncharacterized protein</fullName>
    </submittedName>
</protein>
<comment type="caution">
    <text evidence="1">The sequence shown here is derived from an EMBL/GenBank/DDBJ whole genome shotgun (WGS) entry which is preliminary data.</text>
</comment>
<accession>A0ACB9IUB5</accession>
<keyword evidence="2" id="KW-1185">Reference proteome</keyword>
<reference evidence="1 2" key="2">
    <citation type="journal article" date="2022" name="Mol. Ecol. Resour.">
        <title>The genomes of chicory, endive, great burdock and yacon provide insights into Asteraceae paleo-polyploidization history and plant inulin production.</title>
        <authorList>
            <person name="Fan W."/>
            <person name="Wang S."/>
            <person name="Wang H."/>
            <person name="Wang A."/>
            <person name="Jiang F."/>
            <person name="Liu H."/>
            <person name="Zhao H."/>
            <person name="Xu D."/>
            <person name="Zhang Y."/>
        </authorList>
    </citation>
    <scope>NUCLEOTIDE SEQUENCE [LARGE SCALE GENOMIC DNA]</scope>
    <source>
        <strain evidence="2">cv. Yunnan</strain>
        <tissue evidence="1">Leaves</tissue>
    </source>
</reference>
<dbReference type="EMBL" id="CM042024">
    <property type="protein sequence ID" value="KAI3811075.1"/>
    <property type="molecule type" value="Genomic_DNA"/>
</dbReference>